<gene>
    <name evidence="1" type="ORF">TSA66_01970</name>
</gene>
<proteinExistence type="predicted"/>
<dbReference type="CDD" id="cd16390">
    <property type="entry name" value="ParB_N_Srx_like"/>
    <property type="match status" value="1"/>
</dbReference>
<keyword evidence="2" id="KW-1185">Reference proteome</keyword>
<dbReference type="InterPro" id="IPR016932">
    <property type="entry name" value="UCP029669"/>
</dbReference>
<dbReference type="Gene3D" id="3.90.1530.10">
    <property type="entry name" value="Conserved hypothetical protein from pyrococcus furiosus pfu- 392566-001, ParB domain"/>
    <property type="match status" value="1"/>
</dbReference>
<accession>A0A0C2BTT1</accession>
<sequence>MLASLAFAGSSALAASECSRTIPVHGKCEIALDALHPTQSAIGAMQVEERVARMTPGIDGAEYTSKWAVPVVQAPDGKFYLTDGHHLASVLTRVGATKITAEVIHRFDNPATFWNEMQVRHWVYLFDSHGKPITPEALPAHIRDMGDDAYRSLAGYAENAGFFKKTDAYFMEFVWARYFGSRMGWQPIDRLNLLSALQTAEKLACQPEARDLPGYAGPCSTGK</sequence>
<dbReference type="Proteomes" id="UP000031572">
    <property type="component" value="Unassembled WGS sequence"/>
</dbReference>
<protein>
    <recommendedName>
        <fullName evidence="3">Chromosome partitioning protein ParB</fullName>
    </recommendedName>
</protein>
<name>A0A0C2BTT1_9BURK</name>
<dbReference type="InterPro" id="IPR014956">
    <property type="entry name" value="ParBc_2"/>
</dbReference>
<dbReference type="InterPro" id="IPR036086">
    <property type="entry name" value="ParB/Sulfiredoxin_sf"/>
</dbReference>
<evidence type="ECO:0000313" key="1">
    <source>
        <dbReference type="EMBL" id="KIF83419.1"/>
    </source>
</evidence>
<dbReference type="EMBL" id="JWJG01000028">
    <property type="protein sequence ID" value="KIF83419.1"/>
    <property type="molecule type" value="Genomic_DNA"/>
</dbReference>
<dbReference type="PIRSF" id="PIRSF029669">
    <property type="entry name" value="UCP029669"/>
    <property type="match status" value="1"/>
</dbReference>
<dbReference type="Pfam" id="PF08857">
    <property type="entry name" value="ParBc_2"/>
    <property type="match status" value="1"/>
</dbReference>
<reference evidence="1 2" key="1">
    <citation type="submission" date="2014-12" db="EMBL/GenBank/DDBJ databases">
        <title>Denitrispirillum autotrophicum gen. nov., sp. nov., Denitrifying, Facultatively Autotrophic Bacteria Isolated from Rice Paddy Soil.</title>
        <authorList>
            <person name="Ishii S."/>
            <person name="Ashida N."/>
            <person name="Ohno H."/>
            <person name="Otsuka S."/>
            <person name="Yokota A."/>
            <person name="Senoo K."/>
        </authorList>
    </citation>
    <scope>NUCLEOTIDE SEQUENCE [LARGE SCALE GENOMIC DNA]</scope>
    <source>
        <strain evidence="1 2">TSA66</strain>
    </source>
</reference>
<dbReference type="Gene3D" id="1.10.8.10">
    <property type="entry name" value="DNA helicase RuvA subunit, C-terminal domain"/>
    <property type="match status" value="1"/>
</dbReference>
<comment type="caution">
    <text evidence="1">The sequence shown here is derived from an EMBL/GenBank/DDBJ whole genome shotgun (WGS) entry which is preliminary data.</text>
</comment>
<dbReference type="AlphaFoldDB" id="A0A0C2BTT1"/>
<evidence type="ECO:0008006" key="3">
    <source>
        <dbReference type="Google" id="ProtNLM"/>
    </source>
</evidence>
<evidence type="ECO:0000313" key="2">
    <source>
        <dbReference type="Proteomes" id="UP000031572"/>
    </source>
</evidence>
<dbReference type="STRING" id="709839.TSA66_01970"/>
<organism evidence="1 2">
    <name type="scientific">Noviherbaspirillum autotrophicum</name>
    <dbReference type="NCBI Taxonomy" id="709839"/>
    <lineage>
        <taxon>Bacteria</taxon>
        <taxon>Pseudomonadati</taxon>
        <taxon>Pseudomonadota</taxon>
        <taxon>Betaproteobacteria</taxon>
        <taxon>Burkholderiales</taxon>
        <taxon>Oxalobacteraceae</taxon>
        <taxon>Noviherbaspirillum</taxon>
    </lineage>
</organism>
<dbReference type="SUPFAM" id="SSF110849">
    <property type="entry name" value="ParB/Sulfiredoxin"/>
    <property type="match status" value="1"/>
</dbReference>